<dbReference type="SUPFAM" id="SSF52499">
    <property type="entry name" value="Isochorismatase-like hydrolases"/>
    <property type="match status" value="1"/>
</dbReference>
<dbReference type="RefSeq" id="WP_142659713.1">
    <property type="nucleotide sequence ID" value="NZ_CABFVA020000031.1"/>
</dbReference>
<sequence>MEGVIVIDMLVDFVGGKLATGRESAVVEPIASLLAAARKAQRPVAYVGDAHLPHDPELRVWGEHAMKGSEGCRVIPELAPQSSDYLFEKRTYSAFFETGLDSLLRSSGVDTAILTGLHTHLCVRHSAADAFFRGYRIVVPIDCVTAFTEAEQGSGLEYLHRHYGAELVTSADLVRRLA</sequence>
<dbReference type="Proteomes" id="UP000334923">
    <property type="component" value="Unassembled WGS sequence"/>
</dbReference>
<dbReference type="EMBL" id="CABFVA020000031">
    <property type="protein sequence ID" value="VVM05796.1"/>
    <property type="molecule type" value="Genomic_DNA"/>
</dbReference>
<organism evidence="3 4">
    <name type="scientific">Methylacidimicrobium tartarophylax</name>
    <dbReference type="NCBI Taxonomy" id="1041768"/>
    <lineage>
        <taxon>Bacteria</taxon>
        <taxon>Pseudomonadati</taxon>
        <taxon>Verrucomicrobiota</taxon>
        <taxon>Methylacidimicrobium</taxon>
    </lineage>
</organism>
<dbReference type="InterPro" id="IPR050272">
    <property type="entry name" value="Isochorismatase-like_hydrls"/>
</dbReference>
<gene>
    <name evidence="3" type="primary">rutB</name>
    <name evidence="3" type="ORF">MAMT_00796</name>
</gene>
<dbReference type="AlphaFoldDB" id="A0A5E6MIC1"/>
<accession>A0A5E6MIC1</accession>
<dbReference type="PANTHER" id="PTHR43540">
    <property type="entry name" value="PEROXYUREIDOACRYLATE/UREIDOACRYLATE AMIDOHYDROLASE-RELATED"/>
    <property type="match status" value="1"/>
</dbReference>
<dbReference type="Pfam" id="PF00857">
    <property type="entry name" value="Isochorismatase"/>
    <property type="match status" value="1"/>
</dbReference>
<evidence type="ECO:0000313" key="4">
    <source>
        <dbReference type="Proteomes" id="UP000334923"/>
    </source>
</evidence>
<keyword evidence="1 3" id="KW-0378">Hydrolase</keyword>
<dbReference type="InterPro" id="IPR036380">
    <property type="entry name" value="Isochorismatase-like_sf"/>
</dbReference>
<proteinExistence type="predicted"/>
<dbReference type="InterPro" id="IPR000868">
    <property type="entry name" value="Isochorismatase-like_dom"/>
</dbReference>
<keyword evidence="4" id="KW-1185">Reference proteome</keyword>
<evidence type="ECO:0000256" key="1">
    <source>
        <dbReference type="ARBA" id="ARBA00022801"/>
    </source>
</evidence>
<name>A0A5E6MIC1_9BACT</name>
<evidence type="ECO:0000313" key="3">
    <source>
        <dbReference type="EMBL" id="VVM05796.1"/>
    </source>
</evidence>
<dbReference type="OrthoDB" id="4305745at2"/>
<dbReference type="PANTHER" id="PTHR43540:SF6">
    <property type="entry name" value="ISOCHORISMATASE-LIKE DOMAIN-CONTAINING PROTEIN"/>
    <property type="match status" value="1"/>
</dbReference>
<dbReference type="CDD" id="cd00431">
    <property type="entry name" value="cysteine_hydrolases"/>
    <property type="match status" value="1"/>
</dbReference>
<dbReference type="Gene3D" id="3.40.50.850">
    <property type="entry name" value="Isochorismatase-like"/>
    <property type="match status" value="1"/>
</dbReference>
<reference evidence="3 4" key="1">
    <citation type="submission" date="2019-09" db="EMBL/GenBank/DDBJ databases">
        <authorList>
            <person name="Cremers G."/>
        </authorList>
    </citation>
    <scope>NUCLEOTIDE SEQUENCE [LARGE SCALE GENOMIC DNA]</scope>
    <source>
        <strain evidence="3">4A</strain>
    </source>
</reference>
<evidence type="ECO:0000259" key="2">
    <source>
        <dbReference type="Pfam" id="PF00857"/>
    </source>
</evidence>
<dbReference type="GO" id="GO:0016787">
    <property type="term" value="F:hydrolase activity"/>
    <property type="evidence" value="ECO:0007669"/>
    <property type="project" value="UniProtKB-KW"/>
</dbReference>
<protein>
    <submittedName>
        <fullName evidence="3">Ureidoacrylate peracid hydrolase</fullName>
        <ecNumber evidence="3">3.5.1.110</ecNumber>
    </submittedName>
</protein>
<dbReference type="EC" id="3.5.1.110" evidence="3"/>
<feature type="domain" description="Isochorismatase-like" evidence="2">
    <location>
        <begin position="4"/>
        <end position="172"/>
    </location>
</feature>